<dbReference type="Proteomes" id="UP000254741">
    <property type="component" value="Unassembled WGS sequence"/>
</dbReference>
<evidence type="ECO:0000313" key="2">
    <source>
        <dbReference type="EMBL" id="SUG46086.1"/>
    </source>
</evidence>
<evidence type="ECO:0000259" key="1">
    <source>
        <dbReference type="Pfam" id="PF20696"/>
    </source>
</evidence>
<reference evidence="2 3" key="1">
    <citation type="submission" date="2018-06" db="EMBL/GenBank/DDBJ databases">
        <authorList>
            <consortium name="Pathogen Informatics"/>
            <person name="Doyle S."/>
        </authorList>
    </citation>
    <scope>NUCLEOTIDE SEQUENCE [LARGE SCALE GENOMIC DNA]</scope>
    <source>
        <strain evidence="2 3">NCTC8297</strain>
    </source>
</reference>
<keyword evidence="2" id="KW-0456">Lyase</keyword>
<gene>
    <name evidence="2" type="primary">bsdC_1</name>
    <name evidence="2" type="ORF">NCTC8297_01291</name>
</gene>
<protein>
    <submittedName>
        <fullName evidence="2">Hydroxyaromatic non-oxidative decarboxylaseprotein B, Hydroxyaromatic non-oxidatived ecarboxylase protein C</fullName>
        <ecNumber evidence="2">4.1.1.-</ecNumber>
    </submittedName>
</protein>
<dbReference type="InterPro" id="IPR049381">
    <property type="entry name" value="UbiD-like_C"/>
</dbReference>
<evidence type="ECO:0000313" key="3">
    <source>
        <dbReference type="Proteomes" id="UP000254741"/>
    </source>
</evidence>
<dbReference type="SUPFAM" id="SSF143968">
    <property type="entry name" value="UbiD C-terminal domain-like"/>
    <property type="match status" value="1"/>
</dbReference>
<sequence length="68" mass="7413">MTTPHGLGYVKMVIMVDEDVDPFNLPQVMWALSSKVNPAGDLVQLPNMSVLETGPGFKPGGDYRQADH</sequence>
<dbReference type="Pfam" id="PF20696">
    <property type="entry name" value="UbiD_C"/>
    <property type="match status" value="1"/>
</dbReference>
<dbReference type="EC" id="4.1.1.-" evidence="2"/>
<accession>A0A379T7K6</accession>
<dbReference type="AlphaFoldDB" id="A0A379T7K6"/>
<name>A0A379T7K6_SALER</name>
<organism evidence="2 3">
    <name type="scientific">Salmonella enterica subsp. arizonae</name>
    <dbReference type="NCBI Taxonomy" id="59203"/>
    <lineage>
        <taxon>Bacteria</taxon>
        <taxon>Pseudomonadati</taxon>
        <taxon>Pseudomonadota</taxon>
        <taxon>Gammaproteobacteria</taxon>
        <taxon>Enterobacterales</taxon>
        <taxon>Enterobacteriaceae</taxon>
        <taxon>Salmonella</taxon>
    </lineage>
</organism>
<dbReference type="EMBL" id="UGXG01000002">
    <property type="protein sequence ID" value="SUG46086.1"/>
    <property type="molecule type" value="Genomic_DNA"/>
</dbReference>
<dbReference type="GO" id="GO:0016829">
    <property type="term" value="F:lyase activity"/>
    <property type="evidence" value="ECO:0007669"/>
    <property type="project" value="UniProtKB-KW"/>
</dbReference>
<feature type="domain" description="3-octaprenyl-4-hydroxybenzoate carboxy-lyase-like C-terminal" evidence="1">
    <location>
        <begin position="3"/>
        <end position="52"/>
    </location>
</feature>
<proteinExistence type="predicted"/>
<dbReference type="Gene3D" id="3.40.1670.10">
    <property type="entry name" value="UbiD C-terminal domain-like"/>
    <property type="match status" value="1"/>
</dbReference>